<dbReference type="Proteomes" id="UP000284250">
    <property type="component" value="Unassembled WGS sequence"/>
</dbReference>
<dbReference type="OrthoDB" id="9785707at2"/>
<dbReference type="Gene3D" id="1.10.10.10">
    <property type="entry name" value="Winged helix-like DNA-binding domain superfamily/Winged helix DNA-binding domain"/>
    <property type="match status" value="1"/>
</dbReference>
<dbReference type="PANTHER" id="PTHR43022:SF1">
    <property type="entry name" value="PROTEIN SMF"/>
    <property type="match status" value="1"/>
</dbReference>
<dbReference type="InterPro" id="IPR041614">
    <property type="entry name" value="DprA_WH"/>
</dbReference>
<dbReference type="InterPro" id="IPR010994">
    <property type="entry name" value="RuvA_2-like"/>
</dbReference>
<name>A0A418QLL1_9BACT</name>
<evidence type="ECO:0000313" key="5">
    <source>
        <dbReference type="Proteomes" id="UP000284250"/>
    </source>
</evidence>
<evidence type="ECO:0000256" key="1">
    <source>
        <dbReference type="ARBA" id="ARBA00006525"/>
    </source>
</evidence>
<dbReference type="Pfam" id="PF17782">
    <property type="entry name" value="WHD_DprA"/>
    <property type="match status" value="1"/>
</dbReference>
<dbReference type="SUPFAM" id="SSF47781">
    <property type="entry name" value="RuvA domain 2-like"/>
    <property type="match status" value="1"/>
</dbReference>
<dbReference type="RefSeq" id="WP_119657498.1">
    <property type="nucleotide sequence ID" value="NZ_JBHUOI010000029.1"/>
</dbReference>
<reference evidence="4 5" key="2">
    <citation type="submission" date="2019-01" db="EMBL/GenBank/DDBJ databases">
        <title>Hymenobacter humicola sp. nov., isolated from soils in Antarctica.</title>
        <authorList>
            <person name="Sedlacek I."/>
            <person name="Holochova P."/>
            <person name="Kralova S."/>
            <person name="Pantucek R."/>
            <person name="Stankova E."/>
            <person name="Vrbovska V."/>
            <person name="Kristofova L."/>
            <person name="Svec P."/>
            <person name="Busse H.-J."/>
        </authorList>
    </citation>
    <scope>NUCLEOTIDE SEQUENCE [LARGE SCALE GENOMIC DNA]</scope>
    <source>
        <strain evidence="4 5">CCM 8852</strain>
    </source>
</reference>
<evidence type="ECO:0000259" key="3">
    <source>
        <dbReference type="Pfam" id="PF17782"/>
    </source>
</evidence>
<dbReference type="InterPro" id="IPR057666">
    <property type="entry name" value="DrpA_SLOG"/>
</dbReference>
<dbReference type="PANTHER" id="PTHR43022">
    <property type="entry name" value="PROTEIN SMF"/>
    <property type="match status" value="1"/>
</dbReference>
<dbReference type="InterPro" id="IPR036388">
    <property type="entry name" value="WH-like_DNA-bd_sf"/>
</dbReference>
<protein>
    <submittedName>
        <fullName evidence="4">DNA-protecting protein DprA</fullName>
    </submittedName>
</protein>
<dbReference type="InterPro" id="IPR003488">
    <property type="entry name" value="DprA"/>
</dbReference>
<gene>
    <name evidence="4" type="primary">dprA</name>
    <name evidence="4" type="ORF">D0T11_19520</name>
</gene>
<dbReference type="GO" id="GO:0009294">
    <property type="term" value="P:DNA-mediated transformation"/>
    <property type="evidence" value="ECO:0007669"/>
    <property type="project" value="InterPro"/>
</dbReference>
<evidence type="ECO:0000259" key="2">
    <source>
        <dbReference type="Pfam" id="PF02481"/>
    </source>
</evidence>
<dbReference type="Pfam" id="PF02481">
    <property type="entry name" value="DNA_processg_A"/>
    <property type="match status" value="1"/>
</dbReference>
<reference evidence="4 5" key="1">
    <citation type="submission" date="2018-09" db="EMBL/GenBank/DDBJ databases">
        <authorList>
            <person name="Zeman M."/>
            <person name="Pardy F."/>
        </authorList>
    </citation>
    <scope>NUCLEOTIDE SEQUENCE [LARGE SCALE GENOMIC DNA]</scope>
    <source>
        <strain evidence="4 5">CCM 8852</strain>
    </source>
</reference>
<comment type="similarity">
    <text evidence="1">Belongs to the DprA/Smf family.</text>
</comment>
<dbReference type="Gene3D" id="3.40.50.450">
    <property type="match status" value="1"/>
</dbReference>
<accession>A0A418QLL1</accession>
<evidence type="ECO:0000313" key="4">
    <source>
        <dbReference type="EMBL" id="RIY06034.1"/>
    </source>
</evidence>
<proteinExistence type="inferred from homology"/>
<keyword evidence="5" id="KW-1185">Reference proteome</keyword>
<organism evidence="4 5">
    <name type="scientific">Hymenobacter rubripertinctus</name>
    <dbReference type="NCBI Taxonomy" id="2029981"/>
    <lineage>
        <taxon>Bacteria</taxon>
        <taxon>Pseudomonadati</taxon>
        <taxon>Bacteroidota</taxon>
        <taxon>Cytophagia</taxon>
        <taxon>Cytophagales</taxon>
        <taxon>Hymenobacteraceae</taxon>
        <taxon>Hymenobacter</taxon>
    </lineage>
</organism>
<dbReference type="SUPFAM" id="SSF102405">
    <property type="entry name" value="MCP/YpsA-like"/>
    <property type="match status" value="1"/>
</dbReference>
<dbReference type="NCBIfam" id="TIGR00732">
    <property type="entry name" value="dprA"/>
    <property type="match status" value="1"/>
</dbReference>
<feature type="domain" description="DprA winged helix" evidence="3">
    <location>
        <begin position="316"/>
        <end position="369"/>
    </location>
</feature>
<dbReference type="AlphaFoldDB" id="A0A418QLL1"/>
<dbReference type="EMBL" id="QYCN01000045">
    <property type="protein sequence ID" value="RIY06034.1"/>
    <property type="molecule type" value="Genomic_DNA"/>
</dbReference>
<comment type="caution">
    <text evidence="4">The sequence shown here is derived from an EMBL/GenBank/DDBJ whole genome shotgun (WGS) entry which is preliminary data.</text>
</comment>
<feature type="domain" description="Smf/DprA SLOG" evidence="2">
    <location>
        <begin position="83"/>
        <end position="290"/>
    </location>
</feature>
<sequence>MNDTLLHEVALTLFPSVGPQLTRQLMSYAGSARNALHLPAGKLLKIPGVGPATVGMLTGKARTEALHQAEATLRRAEKDGVQLLFYTSKQFPVRLKQLPDAPVLLYYQGTADLNQPKTLALVGTRQATDYGREQTERLIKGVAAHHPLIISGLAYGIDIAAHRAALQEGLETVGVMATGLDIMYPAVHRKTAEKMLTQGGLLTEFPFGTPPDKYNFPQRNRIIAGLADGTVVVEAARKGGALITADLAQGYDRDVLAVPGLLGSVASEGCHELIKSNKAALYSEPRDIEQLLNWDLALHLSGRPKAPKAFDPLDFTAEEFGLLAVLQAAPGREEHLDALAWKAQLPVHQVAGLLLSLEFRGLLKALPGKRFALV</sequence>